<dbReference type="Proteomes" id="UP000324800">
    <property type="component" value="Unassembled WGS sequence"/>
</dbReference>
<dbReference type="PANTHER" id="PTHR48013:SF9">
    <property type="entry name" value="DUAL SPECIFICITY MITOGEN-ACTIVATED PROTEIN KINASE KINASE 5"/>
    <property type="match status" value="1"/>
</dbReference>
<keyword evidence="2" id="KW-0547">Nucleotide-binding</keyword>
<dbReference type="GO" id="GO:0004708">
    <property type="term" value="F:MAP kinase kinase activity"/>
    <property type="evidence" value="ECO:0007669"/>
    <property type="project" value="UniProtKB-EC"/>
</dbReference>
<evidence type="ECO:0000256" key="2">
    <source>
        <dbReference type="ARBA" id="ARBA00022741"/>
    </source>
</evidence>
<protein>
    <recommendedName>
        <fullName evidence="6">mitogen-activated protein kinase kinase</fullName>
        <ecNumber evidence="6">2.7.12.2</ecNumber>
    </recommendedName>
</protein>
<dbReference type="InterPro" id="IPR000719">
    <property type="entry name" value="Prot_kinase_dom"/>
</dbReference>
<evidence type="ECO:0000256" key="9">
    <source>
        <dbReference type="ARBA" id="ARBA00051693"/>
    </source>
</evidence>
<evidence type="ECO:0000256" key="6">
    <source>
        <dbReference type="ARBA" id="ARBA00038999"/>
    </source>
</evidence>
<dbReference type="EMBL" id="SNRW01027871">
    <property type="protein sequence ID" value="KAA6359790.1"/>
    <property type="molecule type" value="Genomic_DNA"/>
</dbReference>
<dbReference type="InterPro" id="IPR011009">
    <property type="entry name" value="Kinase-like_dom_sf"/>
</dbReference>
<evidence type="ECO:0000256" key="4">
    <source>
        <dbReference type="ARBA" id="ARBA00022840"/>
    </source>
</evidence>
<dbReference type="Pfam" id="PF00069">
    <property type="entry name" value="Pkinase"/>
    <property type="match status" value="1"/>
</dbReference>
<feature type="non-terminal residue" evidence="11">
    <location>
        <position position="91"/>
    </location>
</feature>
<evidence type="ECO:0000313" key="12">
    <source>
        <dbReference type="Proteomes" id="UP000324800"/>
    </source>
</evidence>
<comment type="catalytic activity">
    <reaction evidence="9">
        <text>L-tyrosyl-[protein] + ATP = O-phospho-L-tyrosyl-[protein] + ADP + H(+)</text>
        <dbReference type="Rhea" id="RHEA:10596"/>
        <dbReference type="Rhea" id="RHEA-COMP:10136"/>
        <dbReference type="Rhea" id="RHEA-COMP:20101"/>
        <dbReference type="ChEBI" id="CHEBI:15378"/>
        <dbReference type="ChEBI" id="CHEBI:30616"/>
        <dbReference type="ChEBI" id="CHEBI:46858"/>
        <dbReference type="ChEBI" id="CHEBI:61978"/>
        <dbReference type="ChEBI" id="CHEBI:456216"/>
        <dbReference type="EC" id="2.7.12.2"/>
    </reaction>
</comment>
<name>A0A5J4TPH1_9EUKA</name>
<gene>
    <name evidence="11" type="ORF">EZS28_044683</name>
</gene>
<keyword evidence="4" id="KW-0067">ATP-binding</keyword>
<keyword evidence="3" id="KW-0418">Kinase</keyword>
<comment type="similarity">
    <text evidence="5">Belongs to the protein kinase superfamily. STE Ser/Thr protein kinase family. MAP kinase kinase subfamily.</text>
</comment>
<feature type="domain" description="Protein kinase" evidence="10">
    <location>
        <begin position="1"/>
        <end position="91"/>
    </location>
</feature>
<evidence type="ECO:0000256" key="1">
    <source>
        <dbReference type="ARBA" id="ARBA00022679"/>
    </source>
</evidence>
<evidence type="ECO:0000256" key="3">
    <source>
        <dbReference type="ARBA" id="ARBA00022777"/>
    </source>
</evidence>
<evidence type="ECO:0000256" key="7">
    <source>
        <dbReference type="ARBA" id="ARBA00049014"/>
    </source>
</evidence>
<sequence>MNRQYIKPENIFVMEDGSARLEDFSFAKVISYHINATMTGTKVYMASEIWLLKQTDYQSDIFSVGIVTQELLTGRHPYESGTEQATIDRIK</sequence>
<comment type="catalytic activity">
    <reaction evidence="8">
        <text>L-threonyl-[protein] + ATP = O-phospho-L-threonyl-[protein] + ADP + H(+)</text>
        <dbReference type="Rhea" id="RHEA:46608"/>
        <dbReference type="Rhea" id="RHEA-COMP:11060"/>
        <dbReference type="Rhea" id="RHEA-COMP:11605"/>
        <dbReference type="ChEBI" id="CHEBI:15378"/>
        <dbReference type="ChEBI" id="CHEBI:30013"/>
        <dbReference type="ChEBI" id="CHEBI:30616"/>
        <dbReference type="ChEBI" id="CHEBI:61977"/>
        <dbReference type="ChEBI" id="CHEBI:456216"/>
        <dbReference type="EC" id="2.7.12.2"/>
    </reaction>
</comment>
<evidence type="ECO:0000313" key="11">
    <source>
        <dbReference type="EMBL" id="KAA6359790.1"/>
    </source>
</evidence>
<evidence type="ECO:0000259" key="10">
    <source>
        <dbReference type="PROSITE" id="PS50011"/>
    </source>
</evidence>
<organism evidence="11 12">
    <name type="scientific">Streblomastix strix</name>
    <dbReference type="NCBI Taxonomy" id="222440"/>
    <lineage>
        <taxon>Eukaryota</taxon>
        <taxon>Metamonada</taxon>
        <taxon>Preaxostyla</taxon>
        <taxon>Oxymonadida</taxon>
        <taxon>Streblomastigidae</taxon>
        <taxon>Streblomastix</taxon>
    </lineage>
</organism>
<dbReference type="PANTHER" id="PTHR48013">
    <property type="entry name" value="DUAL SPECIFICITY MITOGEN-ACTIVATED PROTEIN KINASE KINASE 5-RELATED"/>
    <property type="match status" value="1"/>
</dbReference>
<reference evidence="11 12" key="1">
    <citation type="submission" date="2019-03" db="EMBL/GenBank/DDBJ databases">
        <title>Single cell metagenomics reveals metabolic interactions within the superorganism composed of flagellate Streblomastix strix and complex community of Bacteroidetes bacteria on its surface.</title>
        <authorList>
            <person name="Treitli S.C."/>
            <person name="Kolisko M."/>
            <person name="Husnik F."/>
            <person name="Keeling P."/>
            <person name="Hampl V."/>
        </authorList>
    </citation>
    <scope>NUCLEOTIDE SEQUENCE [LARGE SCALE GENOMIC DNA]</scope>
    <source>
        <strain evidence="11">ST1C</strain>
    </source>
</reference>
<comment type="caution">
    <text evidence="11">The sequence shown here is derived from an EMBL/GenBank/DDBJ whole genome shotgun (WGS) entry which is preliminary data.</text>
</comment>
<dbReference type="AlphaFoldDB" id="A0A5J4TPH1"/>
<dbReference type="OrthoDB" id="676979at2759"/>
<proteinExistence type="inferred from homology"/>
<dbReference type="EC" id="2.7.12.2" evidence="6"/>
<dbReference type="PROSITE" id="PS50011">
    <property type="entry name" value="PROTEIN_KINASE_DOM"/>
    <property type="match status" value="1"/>
</dbReference>
<evidence type="ECO:0000256" key="5">
    <source>
        <dbReference type="ARBA" id="ARBA00038035"/>
    </source>
</evidence>
<accession>A0A5J4TPH1</accession>
<dbReference type="SUPFAM" id="SSF56112">
    <property type="entry name" value="Protein kinase-like (PK-like)"/>
    <property type="match status" value="1"/>
</dbReference>
<keyword evidence="1" id="KW-0808">Transferase</keyword>
<dbReference type="Gene3D" id="1.10.510.10">
    <property type="entry name" value="Transferase(Phosphotransferase) domain 1"/>
    <property type="match status" value="1"/>
</dbReference>
<dbReference type="GO" id="GO:0005524">
    <property type="term" value="F:ATP binding"/>
    <property type="evidence" value="ECO:0007669"/>
    <property type="project" value="UniProtKB-KW"/>
</dbReference>
<evidence type="ECO:0000256" key="8">
    <source>
        <dbReference type="ARBA" id="ARBA00049299"/>
    </source>
</evidence>
<comment type="catalytic activity">
    <reaction evidence="7">
        <text>L-seryl-[protein] + ATP = O-phospho-L-seryl-[protein] + ADP + H(+)</text>
        <dbReference type="Rhea" id="RHEA:17989"/>
        <dbReference type="Rhea" id="RHEA-COMP:9863"/>
        <dbReference type="Rhea" id="RHEA-COMP:11604"/>
        <dbReference type="ChEBI" id="CHEBI:15378"/>
        <dbReference type="ChEBI" id="CHEBI:29999"/>
        <dbReference type="ChEBI" id="CHEBI:30616"/>
        <dbReference type="ChEBI" id="CHEBI:83421"/>
        <dbReference type="ChEBI" id="CHEBI:456216"/>
        <dbReference type="EC" id="2.7.12.2"/>
    </reaction>
</comment>